<keyword evidence="3" id="KW-0560">Oxidoreductase</keyword>
<evidence type="ECO:0000259" key="4">
    <source>
        <dbReference type="Pfam" id="PF01494"/>
    </source>
</evidence>
<dbReference type="PANTHER" id="PTHR46720:SF3">
    <property type="entry name" value="FAD-BINDING DOMAIN-CONTAINING PROTEIN-RELATED"/>
    <property type="match status" value="1"/>
</dbReference>
<evidence type="ECO:0000256" key="1">
    <source>
        <dbReference type="ARBA" id="ARBA00022630"/>
    </source>
</evidence>
<dbReference type="InterPro" id="IPR036188">
    <property type="entry name" value="FAD/NAD-bd_sf"/>
</dbReference>
<dbReference type="PRINTS" id="PR00420">
    <property type="entry name" value="RNGMNOXGNASE"/>
</dbReference>
<comment type="caution">
    <text evidence="5">The sequence shown here is derived from an EMBL/GenBank/DDBJ whole genome shotgun (WGS) entry which is preliminary data.</text>
</comment>
<keyword evidence="1" id="KW-0285">Flavoprotein</keyword>
<evidence type="ECO:0000256" key="2">
    <source>
        <dbReference type="ARBA" id="ARBA00022827"/>
    </source>
</evidence>
<dbReference type="InterPro" id="IPR002938">
    <property type="entry name" value="FAD-bd"/>
</dbReference>
<organism evidence="5 6">
    <name type="scientific">Exophiala viscosa</name>
    <dbReference type="NCBI Taxonomy" id="2486360"/>
    <lineage>
        <taxon>Eukaryota</taxon>
        <taxon>Fungi</taxon>
        <taxon>Dikarya</taxon>
        <taxon>Ascomycota</taxon>
        <taxon>Pezizomycotina</taxon>
        <taxon>Eurotiomycetes</taxon>
        <taxon>Chaetothyriomycetidae</taxon>
        <taxon>Chaetothyriales</taxon>
        <taxon>Herpotrichiellaceae</taxon>
        <taxon>Exophiala</taxon>
    </lineage>
</organism>
<dbReference type="EMBL" id="MU404354">
    <property type="protein sequence ID" value="KAI1612438.1"/>
    <property type="molecule type" value="Genomic_DNA"/>
</dbReference>
<dbReference type="SUPFAM" id="SSF51905">
    <property type="entry name" value="FAD/NAD(P)-binding domain"/>
    <property type="match status" value="1"/>
</dbReference>
<dbReference type="GO" id="GO:0071949">
    <property type="term" value="F:FAD binding"/>
    <property type="evidence" value="ECO:0007669"/>
    <property type="project" value="InterPro"/>
</dbReference>
<keyword evidence="6" id="KW-1185">Reference proteome</keyword>
<dbReference type="Proteomes" id="UP001203852">
    <property type="component" value="Unassembled WGS sequence"/>
</dbReference>
<accession>A0AAN6DVW6</accession>
<dbReference type="Gene3D" id="3.50.50.60">
    <property type="entry name" value="FAD/NAD(P)-binding domain"/>
    <property type="match status" value="1"/>
</dbReference>
<evidence type="ECO:0000256" key="3">
    <source>
        <dbReference type="ARBA" id="ARBA00023002"/>
    </source>
</evidence>
<keyword evidence="2" id="KW-0274">FAD</keyword>
<gene>
    <name evidence="5" type="ORF">EDD36DRAFT_236733</name>
</gene>
<dbReference type="InterPro" id="IPR051104">
    <property type="entry name" value="FAD_monoxygenase"/>
</dbReference>
<protein>
    <recommendedName>
        <fullName evidence="4">FAD-binding domain-containing protein</fullName>
    </recommendedName>
</protein>
<name>A0AAN6DVW6_9EURO</name>
<reference evidence="5" key="1">
    <citation type="journal article" date="2022" name="bioRxiv">
        <title>Deciphering the potential niche of two novel black yeast fungi from a biological soil crust based on their genomes, phenotypes, and melanin regulation.</title>
        <authorList>
            <consortium name="DOE Joint Genome Institute"/>
            <person name="Carr E.C."/>
            <person name="Barton Q."/>
            <person name="Grambo S."/>
            <person name="Sullivan M."/>
            <person name="Renfro C.M."/>
            <person name="Kuo A."/>
            <person name="Pangilinan J."/>
            <person name="Lipzen A."/>
            <person name="Keymanesh K."/>
            <person name="Savage E."/>
            <person name="Barry K."/>
            <person name="Grigoriev I.V."/>
            <person name="Riekhof W.R."/>
            <person name="Harris S.S."/>
        </authorList>
    </citation>
    <scope>NUCLEOTIDE SEQUENCE</scope>
    <source>
        <strain evidence="5">JF 03-4F</strain>
    </source>
</reference>
<dbReference type="Pfam" id="PF01494">
    <property type="entry name" value="FAD_binding_3"/>
    <property type="match status" value="1"/>
</dbReference>
<proteinExistence type="predicted"/>
<dbReference type="GO" id="GO:0016491">
    <property type="term" value="F:oxidoreductase activity"/>
    <property type="evidence" value="ECO:0007669"/>
    <property type="project" value="UniProtKB-KW"/>
</dbReference>
<evidence type="ECO:0000313" key="5">
    <source>
        <dbReference type="EMBL" id="KAI1612438.1"/>
    </source>
</evidence>
<evidence type="ECO:0000313" key="6">
    <source>
        <dbReference type="Proteomes" id="UP001203852"/>
    </source>
</evidence>
<dbReference type="GO" id="GO:0044550">
    <property type="term" value="P:secondary metabolite biosynthetic process"/>
    <property type="evidence" value="ECO:0007669"/>
    <property type="project" value="TreeGrafter"/>
</dbReference>
<dbReference type="SUPFAM" id="SSF54373">
    <property type="entry name" value="FAD-linked reductases, C-terminal domain"/>
    <property type="match status" value="1"/>
</dbReference>
<dbReference type="AlphaFoldDB" id="A0AAN6DVW6"/>
<dbReference type="PANTHER" id="PTHR46720">
    <property type="entry name" value="HYDROXYLASE, PUTATIVE (AFU_ORTHOLOGUE AFUA_3G01460)-RELATED"/>
    <property type="match status" value="1"/>
</dbReference>
<feature type="domain" description="FAD-binding" evidence="4">
    <location>
        <begin position="148"/>
        <end position="378"/>
    </location>
</feature>
<sequence length="476" mass="51750">MIMADSKPSSPAPIAIIGGGLAGLTLSIGLSHNNIPHQIYESAGAFAEIGAGIALGPNSVKALQLLDPAINDGFKKCVTYNDGVETDEFGSSLGPKSAEWLDMRIGMRDGFNDLITTVTHKGSSIPGRACFHRARFLDELLKLIPPSTAQFGKALRSIKPAEDQEENLVLHFADSTTATASAVIACDGIKSVVRRSLLEEYPGHPALRPQSTGEFAYRAMFTKERFVSLTKGRLSPGKGTLFCGDHGYIVMYPVEKGAFMNMVAIKHEPRPSESNANHSQYFTPSVKEEANWVQPVTTETVIADFANWGEPIQALLSEIQRPERWALFDHLPAPTYVKGKVVIMGDAAHASTPHQGQGAGMAFEDSFVLSGVLGKVLGPSREGAEASASTVNAKIEACFRAYDAVRRPRTQKLCKTSREMGEMIEYVAPEFGDDLAKIKDNLDQRMDWIWDVDLPAEVQRAIDIANGILQDTTKCR</sequence>